<accession>A0ACB8UMD0</accession>
<sequence>MDDHFSQHALQYGHLGTAFYLPDTQVWAFTRLCKKRPRFALLEGTSVTGLNTFRSSCDFLRHVPAASTKERAILKAYPELAPGLDLVHLHDKASQTITATVTDFDPSVSTRLALGKAVDEIRSSERSVAIVAIAHGDPPTSIALIPFEAQTEGLPAQLEQSIIPALNSETGAWWKCASGTVRQICSAEPIDDENVFFAARFSQITTIFYPVCQRLPLSSAFKVKGFTLETRSRSRININPLLDIPASLTGGHPHADVTFNPWYQRQLAIIDRCGNWSVWDIHGKQQRGVDWTADRGPCGSISHAIQTVDSDAIDPDNFDGWAAVSWIGSVHQIVVCDRRNLLVCRLGTQPPEQYPVDIEFHRGSDWIMDISRSKCNPSHLFVLTTTKLFWLEIPPDEISFNKDSIRTLLSWRHFRDIEDTSLRITQILAQNELLIVVYSRANNLAQVFQFSFSENSVIPASTFDPFILPIPLAPTTLSGVENGEDPRFLSMLFKEIETLSDFNEENGQRVAFVKFIGQCPNLEIVEGVYSASFEYDSPQAGFSRSFPIVVKKRRFDKITSLPYVDDFDFVVNDMDEMPIDQNTYIRGSSSKTHPPPQSQRIENWEHIYSKIVSDWNREFLQHNPGSSVLHGFDDWAIDAFQRLQDEKVDEPTPMIVQTLLERLSSSPSLDAIDSNAQSFKLFLQRIAGEGSNSLQQFRLWGLPLPVSHSSQLNTPIPTQLVETSLTALYDSLVFDWLSPLSDRVPNIVRAYKERIIRSIAADVTFSRLCLVPKGEVPNNIEPNEDDGPSMKVAGSLFPSSSTESLWNAAPSSSQDKLPNSNTSYESSEPYSFLRRYTTVNPQPTPTKHVLSTISHWTTGADPSKYRWAEAKSEESRSENLSGSQRRRKREERKRLQLQKREKQLSLPPLTPKMVEDTRLWGSQPVGTGGLSSSVEITIPSSQAREEEIPLTQTERGAFGSRDANRKFAIKERKKRRAAGF</sequence>
<comment type="caution">
    <text evidence="1">The sequence shown here is derived from an EMBL/GenBank/DDBJ whole genome shotgun (WGS) entry which is preliminary data.</text>
</comment>
<protein>
    <submittedName>
        <fullName evidence="1">Uncharacterized protein</fullName>
    </submittedName>
</protein>
<evidence type="ECO:0000313" key="1">
    <source>
        <dbReference type="EMBL" id="KAI2381615.1"/>
    </source>
</evidence>
<reference evidence="1" key="1">
    <citation type="journal article" date="2022" name="bioRxiv">
        <title>Population genetic analysis of Ophidiomyces ophidiicola, the causative agent of snake fungal disease, indicates recent introductions to the USA.</title>
        <authorList>
            <person name="Ladner J.T."/>
            <person name="Palmer J.M."/>
            <person name="Ettinger C.L."/>
            <person name="Stajich J.E."/>
            <person name="Farrell T.M."/>
            <person name="Glorioso B.M."/>
            <person name="Lawson B."/>
            <person name="Price S.J."/>
            <person name="Stengle A.G."/>
            <person name="Grear D.A."/>
            <person name="Lorch J.M."/>
        </authorList>
    </citation>
    <scope>NUCLEOTIDE SEQUENCE</scope>
    <source>
        <strain evidence="1">NWHC 24266-5</strain>
    </source>
</reference>
<proteinExistence type="predicted"/>
<name>A0ACB8UMD0_9EURO</name>
<gene>
    <name evidence="1" type="ORF">LOY88_006720</name>
</gene>
<organism evidence="1">
    <name type="scientific">Ophidiomyces ophidiicola</name>
    <dbReference type="NCBI Taxonomy" id="1387563"/>
    <lineage>
        <taxon>Eukaryota</taxon>
        <taxon>Fungi</taxon>
        <taxon>Dikarya</taxon>
        <taxon>Ascomycota</taxon>
        <taxon>Pezizomycotina</taxon>
        <taxon>Eurotiomycetes</taxon>
        <taxon>Eurotiomycetidae</taxon>
        <taxon>Onygenales</taxon>
        <taxon>Onygenaceae</taxon>
        <taxon>Ophidiomyces</taxon>
    </lineage>
</organism>
<dbReference type="EMBL" id="JALBCA010000196">
    <property type="protein sequence ID" value="KAI2381615.1"/>
    <property type="molecule type" value="Genomic_DNA"/>
</dbReference>